<protein>
    <submittedName>
        <fullName evidence="1">Uncharacterized protein</fullName>
    </submittedName>
</protein>
<reference evidence="1" key="1">
    <citation type="journal article" date="2012" name="Nat. Biotechnol.">
        <title>Draft genome sequence of pigeonpea (Cajanus cajan), an orphan legume crop of resource-poor farmers.</title>
        <authorList>
            <person name="Varshney R.K."/>
            <person name="Chen W."/>
            <person name="Li Y."/>
            <person name="Bharti A.K."/>
            <person name="Saxena R.K."/>
            <person name="Schlueter J.A."/>
            <person name="Donoghue M.T."/>
            <person name="Azam S."/>
            <person name="Fan G."/>
            <person name="Whaley A.M."/>
            <person name="Farmer A.D."/>
            <person name="Sheridan J."/>
            <person name="Iwata A."/>
            <person name="Tuteja R."/>
            <person name="Penmetsa R.V."/>
            <person name="Wu W."/>
            <person name="Upadhyaya H.D."/>
            <person name="Yang S.P."/>
            <person name="Shah T."/>
            <person name="Saxena K.B."/>
            <person name="Michael T."/>
            <person name="McCombie W.R."/>
            <person name="Yang B."/>
            <person name="Zhang G."/>
            <person name="Yang H."/>
            <person name="Wang J."/>
            <person name="Spillane C."/>
            <person name="Cook D.R."/>
            <person name="May G.D."/>
            <person name="Xu X."/>
            <person name="Jackson S.A."/>
        </authorList>
    </citation>
    <scope>NUCLEOTIDE SEQUENCE [LARGE SCALE GENOMIC DNA]</scope>
</reference>
<evidence type="ECO:0000313" key="1">
    <source>
        <dbReference type="EMBL" id="KYP32777.1"/>
    </source>
</evidence>
<name>A0A151QR53_CAJCA</name>
<dbReference type="Gramene" id="C.cajan_43802.t">
    <property type="protein sequence ID" value="C.cajan_43802.t"/>
    <property type="gene ID" value="C.cajan_43802"/>
</dbReference>
<dbReference type="Proteomes" id="UP000075243">
    <property type="component" value="Unassembled WGS sequence"/>
</dbReference>
<organism evidence="1 2">
    <name type="scientific">Cajanus cajan</name>
    <name type="common">Pigeon pea</name>
    <name type="synonym">Cajanus indicus</name>
    <dbReference type="NCBI Taxonomy" id="3821"/>
    <lineage>
        <taxon>Eukaryota</taxon>
        <taxon>Viridiplantae</taxon>
        <taxon>Streptophyta</taxon>
        <taxon>Embryophyta</taxon>
        <taxon>Tracheophyta</taxon>
        <taxon>Spermatophyta</taxon>
        <taxon>Magnoliopsida</taxon>
        <taxon>eudicotyledons</taxon>
        <taxon>Gunneridae</taxon>
        <taxon>Pentapetalae</taxon>
        <taxon>rosids</taxon>
        <taxon>fabids</taxon>
        <taxon>Fabales</taxon>
        <taxon>Fabaceae</taxon>
        <taxon>Papilionoideae</taxon>
        <taxon>50 kb inversion clade</taxon>
        <taxon>NPAAA clade</taxon>
        <taxon>indigoferoid/millettioid clade</taxon>
        <taxon>Phaseoleae</taxon>
        <taxon>Cajanus</taxon>
    </lineage>
</organism>
<accession>A0A151QR53</accession>
<evidence type="ECO:0000313" key="2">
    <source>
        <dbReference type="Proteomes" id="UP000075243"/>
    </source>
</evidence>
<gene>
    <name evidence="1" type="ORF">KK1_046445</name>
</gene>
<dbReference type="OMA" id="ICYAICL"/>
<proteinExistence type="predicted"/>
<keyword evidence="2" id="KW-1185">Reference proteome</keyword>
<sequence>MIILMLGFAQAYDNSSSMKIESRNATDELSCAAKCGVNCLIANLLYPICYAICLSKCNKAPADGVYNCLSGCGLTKPIKANTPADRDRATQQVDSCLQECQTK</sequence>
<dbReference type="EMBL" id="KQ485114">
    <property type="protein sequence ID" value="KYP32777.1"/>
    <property type="molecule type" value="Genomic_DNA"/>
</dbReference>
<dbReference type="AlphaFoldDB" id="A0A151QR53"/>